<name>A0A8H7AAL8_9EURO</name>
<organism evidence="2 3">
    <name type="scientific">Endocarpon pusillum</name>
    <dbReference type="NCBI Taxonomy" id="364733"/>
    <lineage>
        <taxon>Eukaryota</taxon>
        <taxon>Fungi</taxon>
        <taxon>Dikarya</taxon>
        <taxon>Ascomycota</taxon>
        <taxon>Pezizomycotina</taxon>
        <taxon>Eurotiomycetes</taxon>
        <taxon>Chaetothyriomycetidae</taxon>
        <taxon>Verrucariales</taxon>
        <taxon>Verrucariaceae</taxon>
        <taxon>Endocarpon</taxon>
    </lineage>
</organism>
<dbReference type="PROSITE" id="PS51886">
    <property type="entry name" value="TLDC"/>
    <property type="match status" value="1"/>
</dbReference>
<dbReference type="Pfam" id="PF07534">
    <property type="entry name" value="TLD"/>
    <property type="match status" value="1"/>
</dbReference>
<accession>A0A8H7AAL8</accession>
<dbReference type="EMBL" id="JAACFV010000104">
    <property type="protein sequence ID" value="KAF7505623.1"/>
    <property type="molecule type" value="Genomic_DNA"/>
</dbReference>
<feature type="domain" description="TLDc" evidence="1">
    <location>
        <begin position="354"/>
        <end position="579"/>
    </location>
</feature>
<keyword evidence="3" id="KW-1185">Reference proteome</keyword>
<evidence type="ECO:0000259" key="1">
    <source>
        <dbReference type="PROSITE" id="PS51886"/>
    </source>
</evidence>
<evidence type="ECO:0000313" key="2">
    <source>
        <dbReference type="EMBL" id="KAF7505623.1"/>
    </source>
</evidence>
<dbReference type="SMART" id="SM00584">
    <property type="entry name" value="TLDc"/>
    <property type="match status" value="1"/>
</dbReference>
<proteinExistence type="predicted"/>
<protein>
    <recommendedName>
        <fullName evidence="1">TLDc domain-containing protein</fullName>
    </recommendedName>
</protein>
<dbReference type="OrthoDB" id="289228at2759"/>
<dbReference type="InterPro" id="IPR006571">
    <property type="entry name" value="TLDc_dom"/>
</dbReference>
<gene>
    <name evidence="2" type="ORF">GJ744_000558</name>
</gene>
<dbReference type="AlphaFoldDB" id="A0A8H7AAL8"/>
<sequence>MGQSQSGEAPHPLSTEQLSHELALRFASKCFTHLEIAHYKDNFKALADHQDGVEYWKEETLGRFLLLPDALRVGSIVYQMATYLGAFPFPSLAPCILTREAMLKVVTIMTERYGKVLKRGKRDRVRLLFRSMAVFDRTRALSLTAEKPTMEQLVAEQKPDDMMEGEAAIKEARSGVAGFAIDEPVNDDLDEEEDDDELALAALDSLDAIEVFKEDQKATREKKIHHAQIPVENFRRFLMLLLVLAPLRPQENMAKYGEDLSEAKLRELESEAECILAAFDPDEATGGIRYTAFTQAISASFPFLFDPLNALFEHFLFSKNINLSKHRISSISTPPPPLSPKINPIASDSSDQSCMLTSELVSHLSTFLVTKPVTTSPVNLFHTGTRFHPVYSTTAHGTSLTSFSRQVMSWQSATLLLVTGTPTPASNTSDFSRPITVGAFLPSPWSKSSSSSSGDSSSPQPLLFLLSPRHALCPHNPYNHSSTSNSHCSPKTGIAIGCIIPPASRTSAVSQLPVLGPVSLRIDVDISTAIFQHDAGEGIGAFLPDPGLEKAQAEPNARGGAVGRKVEFDIDTLEIWGITNPEAGEEGEDEVMKQKKRLDWEEAEAARRAGVNFGGDKDGARALLEMAGLVGDKGRSGGSV</sequence>
<comment type="caution">
    <text evidence="2">The sequence shown here is derived from an EMBL/GenBank/DDBJ whole genome shotgun (WGS) entry which is preliminary data.</text>
</comment>
<reference evidence="2" key="1">
    <citation type="submission" date="2020-02" db="EMBL/GenBank/DDBJ databases">
        <authorList>
            <person name="Palmer J.M."/>
        </authorList>
    </citation>
    <scope>NUCLEOTIDE SEQUENCE</scope>
    <source>
        <strain evidence="2">EPUS1.4</strain>
        <tissue evidence="2">Thallus</tissue>
    </source>
</reference>
<dbReference type="Proteomes" id="UP000606974">
    <property type="component" value="Unassembled WGS sequence"/>
</dbReference>
<evidence type="ECO:0000313" key="3">
    <source>
        <dbReference type="Proteomes" id="UP000606974"/>
    </source>
</evidence>